<dbReference type="SMART" id="SM00558">
    <property type="entry name" value="JmjC"/>
    <property type="match status" value="1"/>
</dbReference>
<feature type="domain" description="JmjC" evidence="4">
    <location>
        <begin position="90"/>
        <end position="218"/>
    </location>
</feature>
<accession>B8KRM1</accession>
<dbReference type="Proteomes" id="UP000004699">
    <property type="component" value="Unassembled WGS sequence"/>
</dbReference>
<dbReference type="PROSITE" id="PS51184">
    <property type="entry name" value="JMJC"/>
    <property type="match status" value="1"/>
</dbReference>
<evidence type="ECO:0000256" key="2">
    <source>
        <dbReference type="ARBA" id="ARBA00022723"/>
    </source>
</evidence>
<dbReference type="PANTHER" id="PTHR13096:SF8">
    <property type="entry name" value="RIBOSOMAL OXYGENASE 1"/>
    <property type="match status" value="1"/>
</dbReference>
<keyword evidence="6" id="KW-1185">Reference proteome</keyword>
<keyword evidence="2" id="KW-0479">Metal-binding</keyword>
<dbReference type="eggNOG" id="COG2850">
    <property type="taxonomic scope" value="Bacteria"/>
</dbReference>
<dbReference type="GO" id="GO:0046872">
    <property type="term" value="F:metal ion binding"/>
    <property type="evidence" value="ECO:0007669"/>
    <property type="project" value="UniProtKB-KW"/>
</dbReference>
<dbReference type="HOGENOM" id="CLU_039125_1_0_6"/>
<name>B8KRM1_9GAMM</name>
<proteinExistence type="predicted"/>
<dbReference type="Pfam" id="PF08007">
    <property type="entry name" value="JmjC_2"/>
    <property type="match status" value="1"/>
</dbReference>
<dbReference type="OrthoDB" id="9764016at2"/>
<organism evidence="5 6">
    <name type="scientific">Luminiphilus syltensis NOR5-1B</name>
    <dbReference type="NCBI Taxonomy" id="565045"/>
    <lineage>
        <taxon>Bacteria</taxon>
        <taxon>Pseudomonadati</taxon>
        <taxon>Pseudomonadota</taxon>
        <taxon>Gammaproteobacteria</taxon>
        <taxon>Cellvibrionales</taxon>
        <taxon>Halieaceae</taxon>
        <taxon>Luminiphilus</taxon>
    </lineage>
</organism>
<evidence type="ECO:0000256" key="3">
    <source>
        <dbReference type="ARBA" id="ARBA00023004"/>
    </source>
</evidence>
<evidence type="ECO:0000259" key="4">
    <source>
        <dbReference type="PROSITE" id="PS51184"/>
    </source>
</evidence>
<dbReference type="InterPro" id="IPR003347">
    <property type="entry name" value="JmjC_dom"/>
</dbReference>
<dbReference type="AlphaFoldDB" id="B8KRM1"/>
<reference evidence="6" key="1">
    <citation type="journal article" date="2013" name="BMC Microbiol.">
        <title>Taxonomy and evolution of bacteriochlorophyll a-containing members of the OM60/NOR5 clade of marine gammaproteobacteria: description of Luminiphilus syltensis gen. nov., sp. nov., reclassification of Haliea rubra as Pseudohaliea rubra gen. nov., comb. nov., and emendation of Chromatocurvus halotolerans.</title>
        <authorList>
            <person name="Spring S."/>
            <person name="Riedel T."/>
            <person name="Sproer C."/>
            <person name="Yan S."/>
            <person name="Harder J."/>
            <person name="Fuchs B.M."/>
        </authorList>
    </citation>
    <scope>NUCLEOTIDE SEQUENCE [LARGE SCALE GENOMIC DNA]</scope>
    <source>
        <strain evidence="6">NOR51-B</strain>
    </source>
</reference>
<sequence>MTISLDTERFLKHYWQKHPLVIRQAVPDFTPPIDADHLAGLALEPDVQSRIVSCDRGHWEVQHGPFSEADFDRDDQWSLLVQGVDRLLPEVAALQRAVDFLPSWRFDDVMISYASEGGSVGPHFDRYDVFLLQGEGEREWRIGQRCDHTTATHNYDELLLLDDFEHRETHLLQTGDALYIPPGIAHWGIARGPCTTFSLGFRAPSIAALTARLTDSALEQLMPDLLLEDRNSLVSERGRPGEITTQQRDNIRSAVLSALSALDDGVWLGELLTETEPFIGESPEGAVPPHIAMDLGSRINWMETPEGIAVFANGERFPASRQALDVLTPLCAGGSIMTSTAPIDTRALLEWLWAAGVLCDLEDRP</sequence>
<dbReference type="GO" id="GO:0016706">
    <property type="term" value="F:2-oxoglutarate-dependent dioxygenase activity"/>
    <property type="evidence" value="ECO:0007669"/>
    <property type="project" value="TreeGrafter"/>
</dbReference>
<dbReference type="RefSeq" id="WP_009019143.1">
    <property type="nucleotide sequence ID" value="NZ_DS999411.1"/>
</dbReference>
<dbReference type="Gene3D" id="2.60.120.650">
    <property type="entry name" value="Cupin"/>
    <property type="match status" value="1"/>
</dbReference>
<dbReference type="SUPFAM" id="SSF51197">
    <property type="entry name" value="Clavaminate synthase-like"/>
    <property type="match status" value="1"/>
</dbReference>
<keyword evidence="3" id="KW-0408">Iron</keyword>
<dbReference type="PANTHER" id="PTHR13096">
    <property type="entry name" value="MINA53 MYC INDUCED NUCLEAR ANTIGEN"/>
    <property type="match status" value="1"/>
</dbReference>
<gene>
    <name evidence="5" type="ORF">NOR51B_332</name>
</gene>
<comment type="cofactor">
    <cofactor evidence="1">
        <name>Fe(2+)</name>
        <dbReference type="ChEBI" id="CHEBI:29033"/>
    </cofactor>
</comment>
<dbReference type="STRING" id="565045.NOR51B_332"/>
<evidence type="ECO:0000313" key="5">
    <source>
        <dbReference type="EMBL" id="EED34395.1"/>
    </source>
</evidence>
<dbReference type="Gene3D" id="3.40.366.30">
    <property type="entry name" value="50S ribosomal protein L16 arginine hydroxylase, Chain A, Domain 2"/>
    <property type="match status" value="1"/>
</dbReference>
<protein>
    <submittedName>
        <fullName evidence="5">Cupin 4 family protein</fullName>
    </submittedName>
</protein>
<dbReference type="EMBL" id="DS999411">
    <property type="protein sequence ID" value="EED34395.1"/>
    <property type="molecule type" value="Genomic_DNA"/>
</dbReference>
<evidence type="ECO:0000256" key="1">
    <source>
        <dbReference type="ARBA" id="ARBA00001954"/>
    </source>
</evidence>
<dbReference type="InterPro" id="IPR039994">
    <property type="entry name" value="NO66-like"/>
</dbReference>
<evidence type="ECO:0000313" key="6">
    <source>
        <dbReference type="Proteomes" id="UP000004699"/>
    </source>
</evidence>